<protein>
    <recommendedName>
        <fullName evidence="3">Polyprenyl synthetase</fullName>
    </recommendedName>
</protein>
<proteinExistence type="predicted"/>
<gene>
    <name evidence="1" type="ORF">LTT95_11185</name>
</gene>
<organism evidence="1 2">
    <name type="scientific">Luteimonas fraxinea</name>
    <dbReference type="NCBI Taxonomy" id="2901869"/>
    <lineage>
        <taxon>Bacteria</taxon>
        <taxon>Pseudomonadati</taxon>
        <taxon>Pseudomonadota</taxon>
        <taxon>Gammaproteobacteria</taxon>
        <taxon>Lysobacterales</taxon>
        <taxon>Lysobacteraceae</taxon>
        <taxon>Luteimonas</taxon>
    </lineage>
</organism>
<name>A0ABS8UDB2_9GAMM</name>
<evidence type="ECO:0000313" key="1">
    <source>
        <dbReference type="EMBL" id="MCD9097500.1"/>
    </source>
</evidence>
<dbReference type="RefSeq" id="WP_232136550.1">
    <property type="nucleotide sequence ID" value="NZ_CP089507.1"/>
</dbReference>
<dbReference type="Proteomes" id="UP001430360">
    <property type="component" value="Unassembled WGS sequence"/>
</dbReference>
<comment type="caution">
    <text evidence="1">The sequence shown here is derived from an EMBL/GenBank/DDBJ whole genome shotgun (WGS) entry which is preliminary data.</text>
</comment>
<accession>A0ABS8UDB2</accession>
<evidence type="ECO:0000313" key="2">
    <source>
        <dbReference type="Proteomes" id="UP001430360"/>
    </source>
</evidence>
<dbReference type="EMBL" id="JAJQKU010000003">
    <property type="protein sequence ID" value="MCD9097500.1"/>
    <property type="molecule type" value="Genomic_DNA"/>
</dbReference>
<keyword evidence="2" id="KW-1185">Reference proteome</keyword>
<sequence length="154" mass="16732">MIGNAVQRLIRNPWAAVSAVPVMMGIGARWPVGDRLPSLPAAHARTKAASHGAALMPKAELRACRPVTPGAQYESRIRSGRVMELEALLIAALREAGYGPDAIGSAMPRIIRIMQAEDVRIEMGRSLSRKEREYVRLQLELGLNVSEVVAGLQK</sequence>
<reference evidence="1" key="1">
    <citation type="submission" date="2021-12" db="EMBL/GenBank/DDBJ databases">
        <authorList>
            <person name="Ulrich A."/>
        </authorList>
    </citation>
    <scope>NUCLEOTIDE SEQUENCE</scope>
    <source>
        <strain evidence="1">A1P009</strain>
    </source>
</reference>
<reference evidence="1" key="2">
    <citation type="journal article" date="2022" name="Syst. Appl. Microbiol.">
        <title>Physiological and genomic characterisation of Luteimonas fraxinea sp. nov., a bacterial species associated with trees tolerant to ash dieback.</title>
        <authorList>
            <person name="Ulrich K."/>
            <person name="Becker R."/>
            <person name="Behrendt U."/>
            <person name="Kube M."/>
            <person name="Schneck V."/>
            <person name="Ulrich A."/>
        </authorList>
    </citation>
    <scope>NUCLEOTIDE SEQUENCE</scope>
    <source>
        <strain evidence="1">A1P009</strain>
    </source>
</reference>
<evidence type="ECO:0008006" key="3">
    <source>
        <dbReference type="Google" id="ProtNLM"/>
    </source>
</evidence>